<dbReference type="AlphaFoldDB" id="A0A553Z3J3"/>
<dbReference type="OrthoDB" id="4239159at2"/>
<evidence type="ECO:0000313" key="2">
    <source>
        <dbReference type="EMBL" id="TSB36055.1"/>
    </source>
</evidence>
<dbReference type="Pfam" id="PF04149">
    <property type="entry name" value="DUF397"/>
    <property type="match status" value="1"/>
</dbReference>
<dbReference type="EMBL" id="VKLS01000286">
    <property type="protein sequence ID" value="TSB36055.1"/>
    <property type="molecule type" value="Genomic_DNA"/>
</dbReference>
<dbReference type="Proteomes" id="UP000320888">
    <property type="component" value="Unassembled WGS sequence"/>
</dbReference>
<feature type="domain" description="DUF397" evidence="1">
    <location>
        <begin position="30"/>
        <end position="67"/>
    </location>
</feature>
<proteinExistence type="predicted"/>
<reference evidence="2 3" key="1">
    <citation type="submission" date="2019-07" db="EMBL/GenBank/DDBJ databases">
        <title>Draft genome for Streptomyces benahoarensis MZ03-48.</title>
        <authorList>
            <person name="Gonzalez-Pimentel J.L."/>
        </authorList>
    </citation>
    <scope>NUCLEOTIDE SEQUENCE [LARGE SCALE GENOMIC DNA]</scope>
    <source>
        <strain evidence="2 3">MZ03-48</strain>
    </source>
</reference>
<keyword evidence="3" id="KW-1185">Reference proteome</keyword>
<dbReference type="InterPro" id="IPR007278">
    <property type="entry name" value="DUF397"/>
</dbReference>
<accession>A0A553Z3J3</accession>
<evidence type="ECO:0000313" key="3">
    <source>
        <dbReference type="Proteomes" id="UP000320888"/>
    </source>
</evidence>
<gene>
    <name evidence="2" type="ORF">FNZ23_20180</name>
</gene>
<comment type="caution">
    <text evidence="2">The sequence shown here is derived from an EMBL/GenBank/DDBJ whole genome shotgun (WGS) entry which is preliminary data.</text>
</comment>
<evidence type="ECO:0000259" key="1">
    <source>
        <dbReference type="Pfam" id="PF04149"/>
    </source>
</evidence>
<name>A0A553Z3J3_9ACTN</name>
<sequence>MKVSRTEDLYVLPLDGAEFRAACGGNTHPDGEACVTLARIGPGAWAMGDSKRPGGEPLRFTTEELAAAGIDPSRFGLSA</sequence>
<protein>
    <submittedName>
        <fullName evidence="2">DUF397 domain-containing protein</fullName>
    </submittedName>
</protein>
<organism evidence="2 3">
    <name type="scientific">Streptomyces benahoarensis</name>
    <dbReference type="NCBI Taxonomy" id="2595054"/>
    <lineage>
        <taxon>Bacteria</taxon>
        <taxon>Bacillati</taxon>
        <taxon>Actinomycetota</taxon>
        <taxon>Actinomycetes</taxon>
        <taxon>Kitasatosporales</taxon>
        <taxon>Streptomycetaceae</taxon>
        <taxon>Streptomyces</taxon>
    </lineage>
</organism>